<name>A0ACC3C715_PYRYE</name>
<organism evidence="1 2">
    <name type="scientific">Pyropia yezoensis</name>
    <name type="common">Susabi-nori</name>
    <name type="synonym">Porphyra yezoensis</name>
    <dbReference type="NCBI Taxonomy" id="2788"/>
    <lineage>
        <taxon>Eukaryota</taxon>
        <taxon>Rhodophyta</taxon>
        <taxon>Bangiophyceae</taxon>
        <taxon>Bangiales</taxon>
        <taxon>Bangiaceae</taxon>
        <taxon>Pyropia</taxon>
    </lineage>
</organism>
<keyword evidence="2" id="KW-1185">Reference proteome</keyword>
<dbReference type="EMBL" id="CM020619">
    <property type="protein sequence ID" value="KAK1866104.1"/>
    <property type="molecule type" value="Genomic_DNA"/>
</dbReference>
<reference evidence="1" key="1">
    <citation type="submission" date="2019-11" db="EMBL/GenBank/DDBJ databases">
        <title>Nori genome reveals adaptations in red seaweeds to the harsh intertidal environment.</title>
        <authorList>
            <person name="Wang D."/>
            <person name="Mao Y."/>
        </authorList>
    </citation>
    <scope>NUCLEOTIDE SEQUENCE</scope>
    <source>
        <tissue evidence="1">Gametophyte</tissue>
    </source>
</reference>
<comment type="caution">
    <text evidence="1">The sequence shown here is derived from an EMBL/GenBank/DDBJ whole genome shotgun (WGS) entry which is preliminary data.</text>
</comment>
<sequence length="203" mass="21667">MAARFRPCRLVQIPTPTQSAPAPAPTGIIRPLKGVVVVAPLPCSACTRKCITELLVPARLVCQVVGHRLQIPRGFEEPPRHPGQHAQRLSDVRSGGLGLPGHAHGNNLRGWSASGHHVGHVSTQQCGLIVGRLQQVLYVCGLLCHPAVEVLHHPTARARQSATEELPLGHSARLAILFGGTSSPSVRFEKTDARQHVFVAGKG</sequence>
<accession>A0ACC3C715</accession>
<evidence type="ECO:0000313" key="1">
    <source>
        <dbReference type="EMBL" id="KAK1866104.1"/>
    </source>
</evidence>
<dbReference type="Proteomes" id="UP000798662">
    <property type="component" value="Chromosome 2"/>
</dbReference>
<gene>
    <name evidence="1" type="ORF">I4F81_008624</name>
</gene>
<proteinExistence type="predicted"/>
<protein>
    <submittedName>
        <fullName evidence="1">Uncharacterized protein</fullName>
    </submittedName>
</protein>
<evidence type="ECO:0000313" key="2">
    <source>
        <dbReference type="Proteomes" id="UP000798662"/>
    </source>
</evidence>